<evidence type="ECO:0000313" key="4">
    <source>
        <dbReference type="Proteomes" id="UP000006663"/>
    </source>
</evidence>
<dbReference type="GeneID" id="54124634"/>
<organism evidence="2 4">
    <name type="scientific">Halogeometricum borinquense (strain ATCC 700274 / DSM 11551 / JCM 10706 / KCTC 4070 / PR3)</name>
    <dbReference type="NCBI Taxonomy" id="469382"/>
    <lineage>
        <taxon>Archaea</taxon>
        <taxon>Methanobacteriati</taxon>
        <taxon>Methanobacteriota</taxon>
        <taxon>Stenosarchaea group</taxon>
        <taxon>Halobacteria</taxon>
        <taxon>Halobacteriales</taxon>
        <taxon>Haloferacaceae</taxon>
        <taxon>Halogeometricum</taxon>
    </lineage>
</organism>
<dbReference type="EMBL" id="AOHT01000033">
    <property type="protein sequence ID" value="ELY27291.1"/>
    <property type="molecule type" value="Genomic_DNA"/>
</dbReference>
<sequence>MSSPFESPAIRYGIGFANAAILVFLAFFMLDEMMRWIVLGIAVIEILVVPQVLKQAT</sequence>
<dbReference type="EMBL" id="CP001690">
    <property type="protein sequence ID" value="ADQ66214.1"/>
    <property type="molecule type" value="Genomic_DNA"/>
</dbReference>
<dbReference type="AlphaFoldDB" id="E4NMQ9"/>
<reference evidence="2 4" key="1">
    <citation type="journal article" date="2009" name="Stand. Genomic Sci.">
        <title>Complete genome sequence of Halogeometricum borinquense type strain (PR3).</title>
        <authorList>
            <person name="Malfatti S."/>
            <person name="Tindall B.J."/>
            <person name="Schneider S."/>
            <person name="Fahnrich R."/>
            <person name="Lapidus A."/>
            <person name="Labuttii K."/>
            <person name="Copeland A."/>
            <person name="Glavina Del Rio T."/>
            <person name="Nolan M."/>
            <person name="Chen F."/>
            <person name="Lucas S."/>
            <person name="Tice H."/>
            <person name="Cheng J.F."/>
            <person name="Bruce D."/>
            <person name="Goodwin L."/>
            <person name="Pitluck S."/>
            <person name="Anderson I."/>
            <person name="Pati A."/>
            <person name="Ivanova N."/>
            <person name="Mavromatis K."/>
            <person name="Chen A."/>
            <person name="Palaniappan K."/>
            <person name="D'haeseleer P."/>
            <person name="Goker M."/>
            <person name="Bristow J."/>
            <person name="Eisen J.A."/>
            <person name="Markowitz V."/>
            <person name="Hugenholtz P."/>
            <person name="Kyrpides N.C."/>
            <person name="Klenk H.P."/>
            <person name="Chain P."/>
        </authorList>
    </citation>
    <scope>NUCLEOTIDE SEQUENCE [LARGE SCALE GENOMIC DNA]</scope>
    <source>
        <strain evidence="4">ATCC 700274 / DSM 11551 / JCM 10706 / KCTC 4070 / PR3</strain>
        <strain evidence="2">PR 3</strain>
    </source>
</reference>
<dbReference type="eggNOG" id="arCOG09075">
    <property type="taxonomic scope" value="Archaea"/>
</dbReference>
<accession>E4NMQ9</accession>
<dbReference type="Proteomes" id="UP000006663">
    <property type="component" value="Chromosome"/>
</dbReference>
<dbReference type="RefSeq" id="WP_006055220.1">
    <property type="nucleotide sequence ID" value="NC_014729.1"/>
</dbReference>
<proteinExistence type="predicted"/>
<dbReference type="Proteomes" id="UP000011585">
    <property type="component" value="Unassembled WGS sequence"/>
</dbReference>
<protein>
    <submittedName>
        <fullName evidence="2">Uncharacterized protein</fullName>
    </submittedName>
</protein>
<dbReference type="KEGG" id="hbo:Hbor_06140"/>
<feature type="transmembrane region" description="Helical" evidence="1">
    <location>
        <begin position="12"/>
        <end position="30"/>
    </location>
</feature>
<feature type="transmembrane region" description="Helical" evidence="1">
    <location>
        <begin position="36"/>
        <end position="53"/>
    </location>
</feature>
<dbReference type="OrthoDB" id="238114at2157"/>
<reference evidence="3 5" key="2">
    <citation type="journal article" date="2014" name="PLoS Genet.">
        <title>Phylogenetically driven sequencing of extremely halophilic archaea reveals strategies for static and dynamic osmo-response.</title>
        <authorList>
            <person name="Becker E.A."/>
            <person name="Seitzer P.M."/>
            <person name="Tritt A."/>
            <person name="Larsen D."/>
            <person name="Krusor M."/>
            <person name="Yao A.I."/>
            <person name="Wu D."/>
            <person name="Madern D."/>
            <person name="Eisen J.A."/>
            <person name="Darling A.E."/>
            <person name="Facciotti M.T."/>
        </authorList>
    </citation>
    <scope>NUCLEOTIDE SEQUENCE [LARGE SCALE GENOMIC DNA]</scope>
    <source>
        <strain evidence="3 5">DSM 11551</strain>
    </source>
</reference>
<gene>
    <name evidence="2" type="ordered locus">Hbor_06140</name>
    <name evidence="3" type="ORF">C499_09519</name>
</gene>
<dbReference type="HOGENOM" id="CLU_197987_0_0_2"/>
<keyword evidence="1" id="KW-1133">Transmembrane helix</keyword>
<evidence type="ECO:0000313" key="2">
    <source>
        <dbReference type="EMBL" id="ADQ66214.1"/>
    </source>
</evidence>
<name>E4NMQ9_HALBP</name>
<evidence type="ECO:0000313" key="3">
    <source>
        <dbReference type="EMBL" id="ELY27291.1"/>
    </source>
</evidence>
<keyword evidence="1" id="KW-0812">Transmembrane</keyword>
<evidence type="ECO:0000256" key="1">
    <source>
        <dbReference type="SAM" id="Phobius"/>
    </source>
</evidence>
<keyword evidence="4" id="KW-1185">Reference proteome</keyword>
<evidence type="ECO:0000313" key="5">
    <source>
        <dbReference type="Proteomes" id="UP000011585"/>
    </source>
</evidence>
<keyword evidence="1" id="KW-0472">Membrane</keyword>